<evidence type="ECO:0000256" key="1">
    <source>
        <dbReference type="SAM" id="Phobius"/>
    </source>
</evidence>
<feature type="transmembrane region" description="Helical" evidence="1">
    <location>
        <begin position="715"/>
        <end position="737"/>
    </location>
</feature>
<keyword evidence="1" id="KW-1133">Transmembrane helix</keyword>
<sequence length="825" mass="93833">MDRHKWMYEIRHAEEAYLTGVQSFLKFADGLNNGDLTICCRYADCKNLQKYSDMSTIERHLITRGFVRKYTCWSRHGELQVDGGTSVPESSSTSVLISNKNVHKSIPMVNENENNNSRICTYYTEDTRIEWSSCGALYNKSCGCSKGSFVEKFIHDPNKTPDSSQQPPHDCLKCGNPVDGLYCRQRALLQKKLKEVWFTICDEHEFFQDFLNTSESSNDNTNIVNIPQEPFIFNQDPDKNSSQSPPHINYHCCYECGDPLDGIFCRRRTCESCGNGAHIGYNCSPKYLIISNPKPCHNQNVDEFPQTLPSFHPTCYSRDENSFACDSTPNFVNDSPNVFSPPPQPPTNSYEFCGNDAHFSHDCPPQVLLLAWDRVSEIKDAFGNKQYKPKDLQELIRKLFNGVQNIHEELTEIERSKKSSVENLVPIPSKSEGIPDNMCDVPFRDNSLPLNVSKDQFKDFSDSNNDSTSIDDDYFSIDDIDYVKALPLDSELVSLEKVKDNILHEKLLHIHLLIDKIEYLNDNLTPDRVLKSPSLFSISIEDIDSFFEKSDTCLSYSDNFLPEFETFSDHTEETSSGSTTTHADNSLPKYDSFLFEIEPEQGELTSVVIEDILGEPCVYVPNVLPTHPTLMLDSDFIPSDNSLPESKIFYIDIEEKNSGSTTIHADISLLDFNHFPFKIETDPGELTNFVDFGIRENVLSAINVNLSPEEDHSPLLAYVVWIFFYFLMYPVAPAYLFSSRNEDTIFDLGISISHSLLPGVSHQSGTFMKFNVYLKHLNESSMEILSSTCFPMDQLIQGRVRLKTRLTKISASWVETHAYPSNSNE</sequence>
<dbReference type="Pfam" id="PF13963">
    <property type="entry name" value="Transpos_assoc"/>
    <property type="match status" value="1"/>
</dbReference>
<evidence type="ECO:0000313" key="3">
    <source>
        <dbReference type="EMBL" id="GEU86708.1"/>
    </source>
</evidence>
<protein>
    <recommendedName>
        <fullName evidence="2">Transposase-associated domain-containing protein</fullName>
    </recommendedName>
</protein>
<name>A0A6L2NKC9_TANCI</name>
<dbReference type="AlphaFoldDB" id="A0A6L2NKC9"/>
<reference evidence="3" key="1">
    <citation type="journal article" date="2019" name="Sci. Rep.">
        <title>Draft genome of Tanacetum cinerariifolium, the natural source of mosquito coil.</title>
        <authorList>
            <person name="Yamashiro T."/>
            <person name="Shiraishi A."/>
            <person name="Satake H."/>
            <person name="Nakayama K."/>
        </authorList>
    </citation>
    <scope>NUCLEOTIDE SEQUENCE</scope>
</reference>
<comment type="caution">
    <text evidence="3">The sequence shown here is derived from an EMBL/GenBank/DDBJ whole genome shotgun (WGS) entry which is preliminary data.</text>
</comment>
<accession>A0A6L2NKC9</accession>
<keyword evidence="1" id="KW-0812">Transmembrane</keyword>
<gene>
    <name evidence="3" type="ORF">Tci_058686</name>
</gene>
<keyword evidence="1" id="KW-0472">Membrane</keyword>
<evidence type="ECO:0000259" key="2">
    <source>
        <dbReference type="Pfam" id="PF13963"/>
    </source>
</evidence>
<dbReference type="InterPro" id="IPR029480">
    <property type="entry name" value="Transpos_assoc"/>
</dbReference>
<dbReference type="EMBL" id="BKCJ010009385">
    <property type="protein sequence ID" value="GEU86708.1"/>
    <property type="molecule type" value="Genomic_DNA"/>
</dbReference>
<organism evidence="3">
    <name type="scientific">Tanacetum cinerariifolium</name>
    <name type="common">Dalmatian daisy</name>
    <name type="synonym">Chrysanthemum cinerariifolium</name>
    <dbReference type="NCBI Taxonomy" id="118510"/>
    <lineage>
        <taxon>Eukaryota</taxon>
        <taxon>Viridiplantae</taxon>
        <taxon>Streptophyta</taxon>
        <taxon>Embryophyta</taxon>
        <taxon>Tracheophyta</taxon>
        <taxon>Spermatophyta</taxon>
        <taxon>Magnoliopsida</taxon>
        <taxon>eudicotyledons</taxon>
        <taxon>Gunneridae</taxon>
        <taxon>Pentapetalae</taxon>
        <taxon>asterids</taxon>
        <taxon>campanulids</taxon>
        <taxon>Asterales</taxon>
        <taxon>Asteraceae</taxon>
        <taxon>Asteroideae</taxon>
        <taxon>Anthemideae</taxon>
        <taxon>Anthemidinae</taxon>
        <taxon>Tanacetum</taxon>
    </lineage>
</organism>
<proteinExistence type="predicted"/>
<feature type="domain" description="Transposase-associated" evidence="2">
    <location>
        <begin position="5"/>
        <end position="78"/>
    </location>
</feature>